<dbReference type="AlphaFoldDB" id="A0AA39XT51"/>
<dbReference type="InterPro" id="IPR036770">
    <property type="entry name" value="Ankyrin_rpt-contain_sf"/>
</dbReference>
<feature type="repeat" description="ANK" evidence="3">
    <location>
        <begin position="909"/>
        <end position="946"/>
    </location>
</feature>
<name>A0AA39XT51_9PEZI</name>
<gene>
    <name evidence="6" type="ORF">B0T16DRAFT_383485</name>
</gene>
<feature type="repeat" description="ANK" evidence="3">
    <location>
        <begin position="1145"/>
        <end position="1177"/>
    </location>
</feature>
<evidence type="ECO:0000313" key="7">
    <source>
        <dbReference type="Proteomes" id="UP001174936"/>
    </source>
</evidence>
<dbReference type="SUPFAM" id="SSF48403">
    <property type="entry name" value="Ankyrin repeat"/>
    <property type="match status" value="2"/>
</dbReference>
<keyword evidence="4" id="KW-0175">Coiled coil</keyword>
<dbReference type="Proteomes" id="UP001174936">
    <property type="component" value="Unassembled WGS sequence"/>
</dbReference>
<sequence>MAEIGLAASIITVVQLTGQCLKLIRKRIGPSNFSSSDLSRISAGLYEFNGAVKNFQTHLEIYEDDEARLQSLQDIGSALHRCEAALRVIKEYAEHSGFLDKHLAGPKFDRKLKTSLKALDGAKELLTLALQRDHLTITRAVEQYIRIVAEDTRNLRNAFESGLDNIQNSNNAVQLEIKQLRADTTALRAQSISFSTRDMIDWITKLDYAPQQNDFINRRATGTGSWLLETAQFETWVNGEAQTLFCPGFLGTGKTIITSIVVDHLSDRFEDEMNVAIAYIYLDFRRQHEQEPASLLAALLRQLARRCSDFVTIMSRLFEKHDSGKTPLSCEEISQSLRTVSKACSRTFVIVDGLDECDDSRGQRSKFLREIFDCQAACGTNLFVTSRFIPEITSRFSQFPWVEVYARRNDVENYVGAHLDNLRSVVRSNIQLQNEIKTTIAEAVDGIFLLAHIYLDSLSDKFTVSGVRSAIRQFPKKNPMKSEAERLEALDQAYDEALERINGQKQALRELAKNALAWIVHAKRPLTTLELQHALSIDGVRSPSEFDFDNIPSVDDMVSVCAGLVTVDEESRIVRLIHHTTHEYLERDGRWFPNARNYILATCMTYLSFDIFRDKSVSPESGLQEHHESYPLLRYAGDHWGYYVENTSIDDTHSVIRFLGGPGGTVARYMLSERWLDDIHLAAYFGLDQVLTTLISQGSDPDLRDDRDQTPLSWAAERGNKTTVALLLTYKGVDPNSVDKYGCSPLTWAARYGHEHVVKVLLARPDMQPDRKDKRERSPLSWAAAEGHAPVAALLLRKIWHSFGQVYGCTPLHWAVAGRFQWMIELLVAGDFEVDWEARDAYGRTPLLVASHINSVEMIEACLRYGVDRAARDKSGRTAAHLAVSSLWGRDIIAAVAQSKASIDAKNNDGKTPLCLAAGADVERAAVEGTMQELLLRGADPNTRDNEGRTPISRARNFARVGILVEHGADINAADDQGRTPLMWAIREKKESAAAALLSHAGIDVKARDKKGRTALVFVAETGMLGIGRALLDLGTVADLGDNDGRTPLAWAAYWGRSEVVELLANRDDVDVDHRDKMGLTPLASTALEGQAAMARLLLGFGADPRLEDNDGYTPLSWAAYWGYLGVVELLAARKDVAVNSRDKTGRTPLSWAAEEGREEVVQLLLRFGADASMQDNGGRTPRSWALENGHRGVVGILDGNDVGD</sequence>
<accession>A0AA39XT51</accession>
<comment type="caution">
    <text evidence="6">The sequence shown here is derived from an EMBL/GenBank/DDBJ whole genome shotgun (WGS) entry which is preliminary data.</text>
</comment>
<dbReference type="Gene3D" id="3.40.50.300">
    <property type="entry name" value="P-loop containing nucleotide triphosphate hydrolases"/>
    <property type="match status" value="1"/>
</dbReference>
<evidence type="ECO:0000256" key="2">
    <source>
        <dbReference type="ARBA" id="ARBA00023043"/>
    </source>
</evidence>
<dbReference type="Pfam" id="PF12796">
    <property type="entry name" value="Ank_2"/>
    <property type="match status" value="4"/>
</dbReference>
<proteinExistence type="predicted"/>
<dbReference type="InterPro" id="IPR007111">
    <property type="entry name" value="NACHT_NTPase"/>
</dbReference>
<dbReference type="PROSITE" id="PS50837">
    <property type="entry name" value="NACHT"/>
    <property type="match status" value="1"/>
</dbReference>
<evidence type="ECO:0000256" key="3">
    <source>
        <dbReference type="PROSITE-ProRule" id="PRU00023"/>
    </source>
</evidence>
<feature type="coiled-coil region" evidence="4">
    <location>
        <begin position="163"/>
        <end position="190"/>
    </location>
</feature>
<dbReference type="PANTHER" id="PTHR24161:SF121">
    <property type="entry name" value="M-PHASE PHOSPHOPROTEIN 8"/>
    <property type="match status" value="1"/>
</dbReference>
<evidence type="ECO:0000256" key="1">
    <source>
        <dbReference type="ARBA" id="ARBA00022737"/>
    </source>
</evidence>
<dbReference type="InterPro" id="IPR002110">
    <property type="entry name" value="Ankyrin_rpt"/>
</dbReference>
<evidence type="ECO:0000259" key="5">
    <source>
        <dbReference type="PROSITE" id="PS50837"/>
    </source>
</evidence>
<dbReference type="InterPro" id="IPR054471">
    <property type="entry name" value="GPIID_WHD"/>
</dbReference>
<dbReference type="SMART" id="SM00248">
    <property type="entry name" value="ANK"/>
    <property type="match status" value="15"/>
</dbReference>
<keyword evidence="2 3" id="KW-0040">ANK repeat</keyword>
<feature type="coiled-coil region" evidence="4">
    <location>
        <begin position="480"/>
        <end position="514"/>
    </location>
</feature>
<dbReference type="Pfam" id="PF00023">
    <property type="entry name" value="Ank"/>
    <property type="match status" value="1"/>
</dbReference>
<dbReference type="PRINTS" id="PR01415">
    <property type="entry name" value="ANKYRIN"/>
</dbReference>
<feature type="domain" description="NACHT" evidence="5">
    <location>
        <begin position="242"/>
        <end position="387"/>
    </location>
</feature>
<dbReference type="InterPro" id="IPR056884">
    <property type="entry name" value="NPHP3-like_N"/>
</dbReference>
<keyword evidence="1" id="KW-0677">Repeat</keyword>
<dbReference type="PROSITE" id="PS50297">
    <property type="entry name" value="ANK_REP_REGION"/>
    <property type="match status" value="2"/>
</dbReference>
<dbReference type="GO" id="GO:0019706">
    <property type="term" value="F:protein-cysteine S-palmitoyltransferase activity"/>
    <property type="evidence" value="ECO:0007669"/>
    <property type="project" value="UniProtKB-EC"/>
</dbReference>
<dbReference type="InterPro" id="IPR027417">
    <property type="entry name" value="P-loop_NTPase"/>
</dbReference>
<feature type="repeat" description="ANK" evidence="3">
    <location>
        <begin position="1078"/>
        <end position="1110"/>
    </location>
</feature>
<feature type="repeat" description="ANK" evidence="3">
    <location>
        <begin position="977"/>
        <end position="1010"/>
    </location>
</feature>
<protein>
    <submittedName>
        <fullName evidence="6">Ankyrin repeat-containing domain protein</fullName>
    </submittedName>
</protein>
<feature type="repeat" description="ANK" evidence="3">
    <location>
        <begin position="842"/>
        <end position="874"/>
    </location>
</feature>
<evidence type="ECO:0000256" key="4">
    <source>
        <dbReference type="SAM" id="Coils"/>
    </source>
</evidence>
<dbReference type="EMBL" id="JAULSV010000007">
    <property type="protein sequence ID" value="KAK0639751.1"/>
    <property type="molecule type" value="Genomic_DNA"/>
</dbReference>
<keyword evidence="7" id="KW-1185">Reference proteome</keyword>
<feature type="repeat" description="ANK" evidence="3">
    <location>
        <begin position="679"/>
        <end position="706"/>
    </location>
</feature>
<evidence type="ECO:0000313" key="6">
    <source>
        <dbReference type="EMBL" id="KAK0639751.1"/>
    </source>
</evidence>
<dbReference type="Pfam" id="PF24883">
    <property type="entry name" value="NPHP3_N"/>
    <property type="match status" value="1"/>
</dbReference>
<organism evidence="6 7">
    <name type="scientific">Cercophora newfieldiana</name>
    <dbReference type="NCBI Taxonomy" id="92897"/>
    <lineage>
        <taxon>Eukaryota</taxon>
        <taxon>Fungi</taxon>
        <taxon>Dikarya</taxon>
        <taxon>Ascomycota</taxon>
        <taxon>Pezizomycotina</taxon>
        <taxon>Sordariomycetes</taxon>
        <taxon>Sordariomycetidae</taxon>
        <taxon>Sordariales</taxon>
        <taxon>Lasiosphaeriaceae</taxon>
        <taxon>Cercophora</taxon>
    </lineage>
</organism>
<dbReference type="Gene3D" id="1.25.40.20">
    <property type="entry name" value="Ankyrin repeat-containing domain"/>
    <property type="match status" value="5"/>
</dbReference>
<dbReference type="PANTHER" id="PTHR24161">
    <property type="entry name" value="ANK_REP_REGION DOMAIN-CONTAINING PROTEIN-RELATED"/>
    <property type="match status" value="1"/>
</dbReference>
<dbReference type="Pfam" id="PF22939">
    <property type="entry name" value="WHD_GPIID"/>
    <property type="match status" value="1"/>
</dbReference>
<feature type="repeat" description="ANK" evidence="3">
    <location>
        <begin position="707"/>
        <end position="740"/>
    </location>
</feature>
<dbReference type="PROSITE" id="PS50088">
    <property type="entry name" value="ANK_REPEAT"/>
    <property type="match status" value="7"/>
</dbReference>
<reference evidence="6" key="1">
    <citation type="submission" date="2023-06" db="EMBL/GenBank/DDBJ databases">
        <title>Genome-scale phylogeny and comparative genomics of the fungal order Sordariales.</title>
        <authorList>
            <consortium name="Lawrence Berkeley National Laboratory"/>
            <person name="Hensen N."/>
            <person name="Bonometti L."/>
            <person name="Westerberg I."/>
            <person name="Brannstrom I.O."/>
            <person name="Guillou S."/>
            <person name="Cros-Aarteil S."/>
            <person name="Calhoun S."/>
            <person name="Haridas S."/>
            <person name="Kuo A."/>
            <person name="Mondo S."/>
            <person name="Pangilinan J."/>
            <person name="Riley R."/>
            <person name="Labutti K."/>
            <person name="Andreopoulos B."/>
            <person name="Lipzen A."/>
            <person name="Chen C."/>
            <person name="Yanf M."/>
            <person name="Daum C."/>
            <person name="Ng V."/>
            <person name="Clum A."/>
            <person name="Steindorff A."/>
            <person name="Ohm R."/>
            <person name="Martin F."/>
            <person name="Silar P."/>
            <person name="Natvig D."/>
            <person name="Lalanne C."/>
            <person name="Gautier V."/>
            <person name="Ament-Velasquez S.L."/>
            <person name="Kruys A."/>
            <person name="Hutchinson M.I."/>
            <person name="Powell A.J."/>
            <person name="Barry K."/>
            <person name="Miller A.N."/>
            <person name="Grigoriev I.V."/>
            <person name="Debuchy R."/>
            <person name="Gladieux P."/>
            <person name="Thoren M.H."/>
            <person name="Johannesson H."/>
        </authorList>
    </citation>
    <scope>NUCLEOTIDE SEQUENCE</scope>
    <source>
        <strain evidence="6">SMH2532-1</strain>
    </source>
</reference>